<gene>
    <name evidence="2" type="ORF">JEM65_21960</name>
</gene>
<evidence type="ECO:0000259" key="1">
    <source>
        <dbReference type="Pfam" id="PF22694"/>
    </source>
</evidence>
<name>A0A934TZH1_9FLAO</name>
<feature type="domain" description="Activating protease CtpA/B N-terminal" evidence="1">
    <location>
        <begin position="28"/>
        <end position="79"/>
    </location>
</feature>
<dbReference type="Pfam" id="PF22694">
    <property type="entry name" value="CtpB_N-like"/>
    <property type="match status" value="1"/>
</dbReference>
<feature type="non-terminal residue" evidence="2">
    <location>
        <position position="79"/>
    </location>
</feature>
<keyword evidence="3" id="KW-1185">Reference proteome</keyword>
<dbReference type="SUPFAM" id="SSF52096">
    <property type="entry name" value="ClpP/crotonase"/>
    <property type="match status" value="1"/>
</dbReference>
<dbReference type="EMBL" id="JAEHJZ010000538">
    <property type="protein sequence ID" value="MBJ7883283.1"/>
    <property type="molecule type" value="Genomic_DNA"/>
</dbReference>
<comment type="caution">
    <text evidence="2">The sequence shown here is derived from an EMBL/GenBank/DDBJ whole genome shotgun (WGS) entry which is preliminary data.</text>
</comment>
<dbReference type="Proteomes" id="UP000662373">
    <property type="component" value="Unassembled WGS sequence"/>
</dbReference>
<dbReference type="InterPro" id="IPR029045">
    <property type="entry name" value="ClpP/crotonase-like_dom_sf"/>
</dbReference>
<reference evidence="2 3" key="1">
    <citation type="submission" date="2020-09" db="EMBL/GenBank/DDBJ databases">
        <title>Draft genome of Gelidibacter salicanalis PAMC21136.</title>
        <authorList>
            <person name="Park H."/>
        </authorList>
    </citation>
    <scope>NUCLEOTIDE SEQUENCE [LARGE SCALE GENOMIC DNA]</scope>
    <source>
        <strain evidence="2 3">PAMC21136</strain>
    </source>
</reference>
<sequence length="79" mass="8382">NTGLIGLGVVAGVAVSLQFSAMAQKTVEPPLPLEELRQLADVFGLIKSDYVEPVEDKKLLEDAISGMVASLDPHSAYLD</sequence>
<dbReference type="AlphaFoldDB" id="A0A934TZH1"/>
<protein>
    <recommendedName>
        <fullName evidence="1">Activating protease CtpA/B N-terminal domain-containing protein</fullName>
    </recommendedName>
</protein>
<evidence type="ECO:0000313" key="2">
    <source>
        <dbReference type="EMBL" id="MBJ7883283.1"/>
    </source>
</evidence>
<evidence type="ECO:0000313" key="3">
    <source>
        <dbReference type="Proteomes" id="UP000662373"/>
    </source>
</evidence>
<dbReference type="InterPro" id="IPR055210">
    <property type="entry name" value="CtpA/B_N"/>
</dbReference>
<accession>A0A934TZH1</accession>
<proteinExistence type="predicted"/>
<organism evidence="2 3">
    <name type="scientific">Gelidibacter salicanalis</name>
    <dbReference type="NCBI Taxonomy" id="291193"/>
    <lineage>
        <taxon>Bacteria</taxon>
        <taxon>Pseudomonadati</taxon>
        <taxon>Bacteroidota</taxon>
        <taxon>Flavobacteriia</taxon>
        <taxon>Flavobacteriales</taxon>
        <taxon>Flavobacteriaceae</taxon>
        <taxon>Gelidibacter</taxon>
    </lineage>
</organism>
<feature type="non-terminal residue" evidence="2">
    <location>
        <position position="1"/>
    </location>
</feature>